<dbReference type="InterPro" id="IPR000602">
    <property type="entry name" value="Glyco_hydro_38_N"/>
</dbReference>
<dbReference type="InterPro" id="IPR027291">
    <property type="entry name" value="Glyco_hydro_38_N_sf"/>
</dbReference>
<dbReference type="SUPFAM" id="SSF88713">
    <property type="entry name" value="Glycoside hydrolase/deacetylase"/>
    <property type="match status" value="1"/>
</dbReference>
<dbReference type="OrthoDB" id="237949at2"/>
<comment type="caution">
    <text evidence="2">The sequence shown here is derived from an EMBL/GenBank/DDBJ whole genome shotgun (WGS) entry which is preliminary data.</text>
</comment>
<dbReference type="GO" id="GO:0004559">
    <property type="term" value="F:alpha-mannosidase activity"/>
    <property type="evidence" value="ECO:0007669"/>
    <property type="project" value="InterPro"/>
</dbReference>
<gene>
    <name evidence="2" type="ORF">A8806_12810</name>
</gene>
<dbReference type="Gene3D" id="3.20.110.10">
    <property type="entry name" value="Glycoside hydrolase 38, N terminal domain"/>
    <property type="match status" value="1"/>
</dbReference>
<name>A0A2Y9BL89_9FIRM</name>
<evidence type="ECO:0000313" key="3">
    <source>
        <dbReference type="Proteomes" id="UP000245845"/>
    </source>
</evidence>
<proteinExistence type="predicted"/>
<dbReference type="Proteomes" id="UP000245845">
    <property type="component" value="Unassembled WGS sequence"/>
</dbReference>
<organism evidence="2 3">
    <name type="scientific">Faecalicatena orotica</name>
    <dbReference type="NCBI Taxonomy" id="1544"/>
    <lineage>
        <taxon>Bacteria</taxon>
        <taxon>Bacillati</taxon>
        <taxon>Bacillota</taxon>
        <taxon>Clostridia</taxon>
        <taxon>Lachnospirales</taxon>
        <taxon>Lachnospiraceae</taxon>
        <taxon>Faecalicatena</taxon>
    </lineage>
</organism>
<dbReference type="CDD" id="cd10791">
    <property type="entry name" value="GH38N_AMII_like_1"/>
    <property type="match status" value="1"/>
</dbReference>
<dbReference type="InterPro" id="IPR011330">
    <property type="entry name" value="Glyco_hydro/deAcase_b/a-brl"/>
</dbReference>
<accession>A0A2Y9BL89</accession>
<sequence>MKKIYVVHHSHTDIGYTDLQERIIYNQVCDIQKAIRIIKEGYAKQTVEKQFKWNCETYFCVEKFLEMAEPREKEDFFRLVKKGNIGISANYLNFNDLADCEALDRKTKHMLHIFGEQGIKVDSAMTADINGMSMGVRDVLIENGIEFLFTNIHTHHGMFPLHKNQEPYFWKSENGRRLLVWSGDHYNLGNKLGIIPTKNRNLLLRNAPENEKYSEQPIEMLYQNIRRMIEMYSDTGYSYDFYIAALSGLHSDNAPPNPEALHIISDFHEKYGDEIRIEMVTLSELYGLIKDQAADAPEYTGDLNDWWADGVGSTPYVVKHYKEAQRLGKAADRLEKRTGKIDGTLKKASDDNLLLYAEHTWGDSATVTEPYSTMALNQDLRNNSYASKAHEANNMRKNVQLQLLGDIREYFETKGTVKAINLGGLPGEQLVEFYIESFWNKVAEVKITDCETGEILVSQVSPHPRGVLISFIACFEAGQEKLFLFEEQIHGEETDNNHRSVAGIDYVRDVMSPYDSKTCYLPYQLENEWFCLRYKVGEGITSFYNKKTRTEMLKDGYEKFFTPVYERTPVYHDVFRERTALGRNIRGINAQHYQAELKNVTVLEDGPVFTKIQFDFQLEGTRKSLIILQFFKELPRIQFTYKIAKCLSEDIESVYLPLSLETAGSEQHIIKGGRWMRPGIDQIPGTCMEFYMSDCGMLYQGKEGSILINTLDTPLLYYGEMEHHAIKLCDGSVEDNKRPVYSWIMNNVWETNFKLDLSGYCEFRYSLEFCGTGDINTSRQRLLDNDLGNVAFIAG</sequence>
<dbReference type="GO" id="GO:0006013">
    <property type="term" value="P:mannose metabolic process"/>
    <property type="evidence" value="ECO:0007669"/>
    <property type="project" value="InterPro"/>
</dbReference>
<dbReference type="RefSeq" id="WP_109734015.1">
    <property type="nucleotide sequence ID" value="NZ_BAAACK010000029.1"/>
</dbReference>
<feature type="domain" description="Glycoside hydrolase family 38 N-terminal" evidence="1">
    <location>
        <begin position="3"/>
        <end position="271"/>
    </location>
</feature>
<protein>
    <submittedName>
        <fullName evidence="2">Glycosyl hydrolase family 38</fullName>
    </submittedName>
</protein>
<dbReference type="Pfam" id="PF01074">
    <property type="entry name" value="Glyco_hydro_38N"/>
    <property type="match status" value="1"/>
</dbReference>
<reference evidence="2 3" key="1">
    <citation type="submission" date="2018-05" db="EMBL/GenBank/DDBJ databases">
        <title>The Hungate 1000. A catalogue of reference genomes from the rumen microbiome.</title>
        <authorList>
            <person name="Kelly W."/>
        </authorList>
    </citation>
    <scope>NUCLEOTIDE SEQUENCE [LARGE SCALE GENOMIC DNA]</scope>
    <source>
        <strain evidence="2 3">NLAE-zl-C242</strain>
    </source>
</reference>
<keyword evidence="3" id="KW-1185">Reference proteome</keyword>
<dbReference type="EMBL" id="QGDL01000028">
    <property type="protein sequence ID" value="PWJ17382.1"/>
    <property type="molecule type" value="Genomic_DNA"/>
</dbReference>
<evidence type="ECO:0000313" key="2">
    <source>
        <dbReference type="EMBL" id="PWJ17382.1"/>
    </source>
</evidence>
<dbReference type="AlphaFoldDB" id="A0A2Y9BL89"/>
<keyword evidence="2" id="KW-0378">Hydrolase</keyword>
<evidence type="ECO:0000259" key="1">
    <source>
        <dbReference type="Pfam" id="PF01074"/>
    </source>
</evidence>